<dbReference type="Pfam" id="PF02021">
    <property type="entry name" value="UPF0102"/>
    <property type="match status" value="1"/>
</dbReference>
<comment type="similarity">
    <text evidence="1 2">Belongs to the UPF0102 family.</text>
</comment>
<dbReference type="InterPro" id="IPR011335">
    <property type="entry name" value="Restrct_endonuc-II-like"/>
</dbReference>
<dbReference type="NCBIfam" id="NF009150">
    <property type="entry name" value="PRK12497.1-3"/>
    <property type="match status" value="1"/>
</dbReference>
<sequence>MLTKYDHVVDKITIGKKGEQLAANFLMKKGFEIVMRNYRFKHAEIDLIIRRDDWLIFVEVKARSSTDFGEPEEFVDARKVNKMYEAAEEYIYATDWQGHIRFDIVSVKLGGEPVIEIFEDAIN</sequence>
<evidence type="ECO:0000313" key="4">
    <source>
        <dbReference type="Proteomes" id="UP000190961"/>
    </source>
</evidence>
<evidence type="ECO:0000256" key="2">
    <source>
        <dbReference type="HAMAP-Rule" id="MF_00048"/>
    </source>
</evidence>
<accession>A0A1T5LEI6</accession>
<dbReference type="GO" id="GO:0003676">
    <property type="term" value="F:nucleic acid binding"/>
    <property type="evidence" value="ECO:0007669"/>
    <property type="project" value="InterPro"/>
</dbReference>
<keyword evidence="4" id="KW-1185">Reference proteome</keyword>
<protein>
    <recommendedName>
        <fullName evidence="2">UPF0102 protein SAMN05660236_3067</fullName>
    </recommendedName>
</protein>
<dbReference type="EMBL" id="FUZU01000002">
    <property type="protein sequence ID" value="SKC74403.1"/>
    <property type="molecule type" value="Genomic_DNA"/>
</dbReference>
<dbReference type="OrthoDB" id="9802516at2"/>
<dbReference type="Gene3D" id="3.40.1350.10">
    <property type="match status" value="1"/>
</dbReference>
<dbReference type="PANTHER" id="PTHR34039">
    <property type="entry name" value="UPF0102 PROTEIN YRAN"/>
    <property type="match status" value="1"/>
</dbReference>
<name>A0A1T5LEI6_9BACT</name>
<dbReference type="GO" id="GO:0004519">
    <property type="term" value="F:endonuclease activity"/>
    <property type="evidence" value="ECO:0007669"/>
    <property type="project" value="UniProtKB-KW"/>
</dbReference>
<keyword evidence="3" id="KW-0255">Endonuclease</keyword>
<dbReference type="RefSeq" id="WP_079688448.1">
    <property type="nucleotide sequence ID" value="NZ_FUZU01000002.1"/>
</dbReference>
<dbReference type="NCBIfam" id="NF009154">
    <property type="entry name" value="PRK12497.3-3"/>
    <property type="match status" value="1"/>
</dbReference>
<proteinExistence type="inferred from homology"/>
<dbReference type="NCBIfam" id="TIGR00252">
    <property type="entry name" value="YraN family protein"/>
    <property type="match status" value="1"/>
</dbReference>
<dbReference type="InterPro" id="IPR003509">
    <property type="entry name" value="UPF0102_YraN-like"/>
</dbReference>
<dbReference type="InterPro" id="IPR011856">
    <property type="entry name" value="tRNA_endonuc-like_dom_sf"/>
</dbReference>
<reference evidence="3 4" key="1">
    <citation type="submission" date="2017-02" db="EMBL/GenBank/DDBJ databases">
        <authorList>
            <person name="Peterson S.W."/>
        </authorList>
    </citation>
    <scope>NUCLEOTIDE SEQUENCE [LARGE SCALE GENOMIC DNA]</scope>
    <source>
        <strain evidence="3 4">DSM 25262</strain>
    </source>
</reference>
<dbReference type="CDD" id="cd20736">
    <property type="entry name" value="PoNe_Nuclease"/>
    <property type="match status" value="1"/>
</dbReference>
<dbReference type="Proteomes" id="UP000190961">
    <property type="component" value="Unassembled WGS sequence"/>
</dbReference>
<organism evidence="3 4">
    <name type="scientific">Ohtaekwangia koreensis</name>
    <dbReference type="NCBI Taxonomy" id="688867"/>
    <lineage>
        <taxon>Bacteria</taxon>
        <taxon>Pseudomonadati</taxon>
        <taxon>Bacteroidota</taxon>
        <taxon>Cytophagia</taxon>
        <taxon>Cytophagales</taxon>
        <taxon>Fulvivirgaceae</taxon>
        <taxon>Ohtaekwangia</taxon>
    </lineage>
</organism>
<gene>
    <name evidence="3" type="ORF">SAMN05660236_3067</name>
</gene>
<dbReference type="AlphaFoldDB" id="A0A1T5LEI6"/>
<dbReference type="HAMAP" id="MF_00048">
    <property type="entry name" value="UPF0102"/>
    <property type="match status" value="1"/>
</dbReference>
<evidence type="ECO:0000256" key="1">
    <source>
        <dbReference type="ARBA" id="ARBA00006738"/>
    </source>
</evidence>
<keyword evidence="3" id="KW-0378">Hydrolase</keyword>
<dbReference type="PANTHER" id="PTHR34039:SF1">
    <property type="entry name" value="UPF0102 PROTEIN YRAN"/>
    <property type="match status" value="1"/>
</dbReference>
<evidence type="ECO:0000313" key="3">
    <source>
        <dbReference type="EMBL" id="SKC74403.1"/>
    </source>
</evidence>
<dbReference type="SUPFAM" id="SSF52980">
    <property type="entry name" value="Restriction endonuclease-like"/>
    <property type="match status" value="1"/>
</dbReference>
<keyword evidence="3" id="KW-0540">Nuclease</keyword>
<dbReference type="STRING" id="688867.SAMN05660236_3067"/>